<protein>
    <recommendedName>
        <fullName evidence="4">GerMN domain-containing protein</fullName>
    </recommendedName>
</protein>
<evidence type="ECO:0008006" key="4">
    <source>
        <dbReference type="Google" id="ProtNLM"/>
    </source>
</evidence>
<reference evidence="2 3" key="1">
    <citation type="submission" date="2020-08" db="EMBL/GenBank/DDBJ databases">
        <title>Genomic Encyclopedia of Type Strains, Phase III (KMG-III): the genomes of soil and plant-associated and newly described type strains.</title>
        <authorList>
            <person name="Whitman W."/>
        </authorList>
    </citation>
    <scope>NUCLEOTIDE SEQUENCE [LARGE SCALE GENOMIC DNA]</scope>
    <source>
        <strain evidence="2 3">CECT 8960</strain>
    </source>
</reference>
<accession>A0A7W7QE67</accession>
<feature type="chain" id="PRO_5038591553" description="GerMN domain-containing protein" evidence="1">
    <location>
        <begin position="20"/>
        <end position="148"/>
    </location>
</feature>
<comment type="caution">
    <text evidence="2">The sequence shown here is derived from an EMBL/GenBank/DDBJ whole genome shotgun (WGS) entry which is preliminary data.</text>
</comment>
<evidence type="ECO:0000256" key="1">
    <source>
        <dbReference type="SAM" id="SignalP"/>
    </source>
</evidence>
<evidence type="ECO:0000313" key="2">
    <source>
        <dbReference type="EMBL" id="MBB4911972.1"/>
    </source>
</evidence>
<dbReference type="EMBL" id="JACHJQ010000011">
    <property type="protein sequence ID" value="MBB4911972.1"/>
    <property type="molecule type" value="Genomic_DNA"/>
</dbReference>
<name>A0A7W7QE67_9PSEU</name>
<dbReference type="AlphaFoldDB" id="A0A7W7QE67"/>
<dbReference type="PROSITE" id="PS51257">
    <property type="entry name" value="PROKAR_LIPOPROTEIN"/>
    <property type="match status" value="1"/>
</dbReference>
<keyword evidence="1" id="KW-0732">Signal</keyword>
<dbReference type="RefSeq" id="WP_184815957.1">
    <property type="nucleotide sequence ID" value="NZ_JACHJQ010000011.1"/>
</dbReference>
<organism evidence="2 3">
    <name type="scientific">Actinophytocola algeriensis</name>
    <dbReference type="NCBI Taxonomy" id="1768010"/>
    <lineage>
        <taxon>Bacteria</taxon>
        <taxon>Bacillati</taxon>
        <taxon>Actinomycetota</taxon>
        <taxon>Actinomycetes</taxon>
        <taxon>Pseudonocardiales</taxon>
        <taxon>Pseudonocardiaceae</taxon>
    </lineage>
</organism>
<dbReference type="Proteomes" id="UP000520767">
    <property type="component" value="Unassembled WGS sequence"/>
</dbReference>
<evidence type="ECO:0000313" key="3">
    <source>
        <dbReference type="Proteomes" id="UP000520767"/>
    </source>
</evidence>
<proteinExistence type="predicted"/>
<feature type="signal peptide" evidence="1">
    <location>
        <begin position="1"/>
        <end position="19"/>
    </location>
</feature>
<sequence length="148" mass="15654">MKPLLLLLLLALTACGVRPSVPIEGGSAPTEELTQGPVLYLLDGETLTRVMRFPTPTTPLELLAEGPTSRELEEGLTTEVPPHVSPITAVLSTTGITVRISSALKDLSPAAQSQLVCTALGQDQDMAIEVTLTDPTETLPPQLCPFRA</sequence>
<gene>
    <name evidence="2" type="ORF">FHR82_008243</name>
</gene>
<keyword evidence="3" id="KW-1185">Reference proteome</keyword>